<keyword evidence="6 8" id="KW-1133">Transmembrane helix</keyword>
<dbReference type="InterPro" id="IPR006702">
    <property type="entry name" value="CASP_dom"/>
</dbReference>
<keyword evidence="5 8" id="KW-0812">Transmembrane</keyword>
<evidence type="ECO:0000313" key="11">
    <source>
        <dbReference type="Proteomes" id="UP001642487"/>
    </source>
</evidence>
<dbReference type="InterPro" id="IPR006459">
    <property type="entry name" value="CASP/CASPL"/>
</dbReference>
<feature type="domain" description="Casparian strip membrane protein" evidence="9">
    <location>
        <begin position="62"/>
        <end position="210"/>
    </location>
</feature>
<evidence type="ECO:0000256" key="3">
    <source>
        <dbReference type="ARBA" id="ARBA00011489"/>
    </source>
</evidence>
<reference evidence="10 11" key="1">
    <citation type="submission" date="2024-03" db="EMBL/GenBank/DDBJ databases">
        <authorList>
            <person name="Gkanogiannis A."/>
            <person name="Becerra Lopez-Lavalle L."/>
        </authorList>
    </citation>
    <scope>NUCLEOTIDE SEQUENCE [LARGE SCALE GENOMIC DNA]</scope>
</reference>
<keyword evidence="7 8" id="KW-0472">Membrane</keyword>
<evidence type="ECO:0000256" key="2">
    <source>
        <dbReference type="ARBA" id="ARBA00007651"/>
    </source>
</evidence>
<feature type="transmembrane region" description="Helical" evidence="8">
    <location>
        <begin position="159"/>
        <end position="179"/>
    </location>
</feature>
<evidence type="ECO:0000256" key="8">
    <source>
        <dbReference type="RuleBase" id="RU361233"/>
    </source>
</evidence>
<feature type="transmembrane region" description="Helical" evidence="8">
    <location>
        <begin position="20"/>
        <end position="44"/>
    </location>
</feature>
<keyword evidence="4 8" id="KW-1003">Cell membrane</keyword>
<dbReference type="Proteomes" id="UP001642487">
    <property type="component" value="Chromosome 7"/>
</dbReference>
<comment type="caution">
    <text evidence="8">Lacks conserved residue(s) required for the propagation of feature annotation.</text>
</comment>
<dbReference type="NCBIfam" id="TIGR01569">
    <property type="entry name" value="A_tha_TIGR01569"/>
    <property type="match status" value="1"/>
</dbReference>
<comment type="similarity">
    <text evidence="2 8">Belongs to the Casparian strip membrane proteins (CASP) family.</text>
</comment>
<comment type="subcellular location">
    <subcellularLocation>
        <location evidence="1 8">Cell membrane</location>
        <topology evidence="1 8">Multi-pass membrane protein</topology>
    </subcellularLocation>
</comment>
<dbReference type="Pfam" id="PF04535">
    <property type="entry name" value="CASP_dom"/>
    <property type="match status" value="1"/>
</dbReference>
<organism evidence="10 11">
    <name type="scientific">Citrullus colocynthis</name>
    <name type="common">colocynth</name>
    <dbReference type="NCBI Taxonomy" id="252529"/>
    <lineage>
        <taxon>Eukaryota</taxon>
        <taxon>Viridiplantae</taxon>
        <taxon>Streptophyta</taxon>
        <taxon>Embryophyta</taxon>
        <taxon>Tracheophyta</taxon>
        <taxon>Spermatophyta</taxon>
        <taxon>Magnoliopsida</taxon>
        <taxon>eudicotyledons</taxon>
        <taxon>Gunneridae</taxon>
        <taxon>Pentapetalae</taxon>
        <taxon>rosids</taxon>
        <taxon>fabids</taxon>
        <taxon>Cucurbitales</taxon>
        <taxon>Cucurbitaceae</taxon>
        <taxon>Benincaseae</taxon>
        <taxon>Citrullus</taxon>
    </lineage>
</organism>
<evidence type="ECO:0000256" key="4">
    <source>
        <dbReference type="ARBA" id="ARBA00022475"/>
    </source>
</evidence>
<accession>A0ABP0YYZ0</accession>
<evidence type="ECO:0000256" key="1">
    <source>
        <dbReference type="ARBA" id="ARBA00004651"/>
    </source>
</evidence>
<evidence type="ECO:0000259" key="9">
    <source>
        <dbReference type="Pfam" id="PF04535"/>
    </source>
</evidence>
<evidence type="ECO:0000256" key="6">
    <source>
        <dbReference type="ARBA" id="ARBA00022989"/>
    </source>
</evidence>
<evidence type="ECO:0000256" key="7">
    <source>
        <dbReference type="ARBA" id="ARBA00023136"/>
    </source>
</evidence>
<evidence type="ECO:0000256" key="5">
    <source>
        <dbReference type="ARBA" id="ARBA00022692"/>
    </source>
</evidence>
<gene>
    <name evidence="10" type="ORF">CITCOLO1_LOCUS18024</name>
</gene>
<feature type="transmembrane region" description="Helical" evidence="8">
    <location>
        <begin position="65"/>
        <end position="83"/>
    </location>
</feature>
<proteinExistence type="inferred from homology"/>
<keyword evidence="11" id="KW-1185">Reference proteome</keyword>
<dbReference type="PANTHER" id="PTHR33573">
    <property type="entry name" value="CASP-LIKE PROTEIN 4A4"/>
    <property type="match status" value="1"/>
</dbReference>
<dbReference type="PANTHER" id="PTHR33573:SF30">
    <property type="entry name" value="CASP-LIKE PROTEIN 2C1-RELATED"/>
    <property type="match status" value="1"/>
</dbReference>
<dbReference type="EMBL" id="OZ021741">
    <property type="protein sequence ID" value="CAK9325754.1"/>
    <property type="molecule type" value="Genomic_DNA"/>
</dbReference>
<protein>
    <recommendedName>
        <fullName evidence="8">CASP-like protein</fullName>
    </recommendedName>
</protein>
<feature type="transmembrane region" description="Helical" evidence="8">
    <location>
        <begin position="200"/>
        <end position="224"/>
    </location>
</feature>
<evidence type="ECO:0000313" key="10">
    <source>
        <dbReference type="EMBL" id="CAK9325754.1"/>
    </source>
</evidence>
<name>A0ABP0YYZ0_9ROSI</name>
<feature type="transmembrane region" description="Helical" evidence="8">
    <location>
        <begin position="103"/>
        <end position="123"/>
    </location>
</feature>
<comment type="subunit">
    <text evidence="3 8">Homodimer and heterodimers.</text>
</comment>
<sequence>MYRTLIKFEDSLVISWYYVLRYVLTANKLIPHSSVNLDVFFTSFSRRTRRKKWQMGFGGVRTEGILRFCAIIGLVLTVLLLGLDKETTQIFHIDKKASFKSLRTFVVIVYVDSMAAGYNILQLCKCWISAHPKGISKFGGAFDIYLFWLSFFLDQAAAYITFAANTAGMQAAFLAVTGAHDFQWMKLCNRFHRFCYQVGGAFLCGYAAFFTLLAISFISAFNLFKHYSPNHFLRLKSNK</sequence>